<feature type="transmembrane region" description="Helical" evidence="2">
    <location>
        <begin position="110"/>
        <end position="134"/>
    </location>
</feature>
<name>A0ABP5ETM9_9MICO</name>
<dbReference type="EMBL" id="BAAANO010000015">
    <property type="protein sequence ID" value="GAA2007575.1"/>
    <property type="molecule type" value="Genomic_DNA"/>
</dbReference>
<evidence type="ECO:0000313" key="4">
    <source>
        <dbReference type="Proteomes" id="UP001500755"/>
    </source>
</evidence>
<keyword evidence="2" id="KW-0472">Membrane</keyword>
<evidence type="ECO:0000313" key="3">
    <source>
        <dbReference type="EMBL" id="GAA2007575.1"/>
    </source>
</evidence>
<feature type="transmembrane region" description="Helical" evidence="2">
    <location>
        <begin position="72"/>
        <end position="90"/>
    </location>
</feature>
<proteinExistence type="predicted"/>
<protein>
    <submittedName>
        <fullName evidence="3">Uncharacterized protein</fullName>
    </submittedName>
</protein>
<evidence type="ECO:0000256" key="1">
    <source>
        <dbReference type="SAM" id="MobiDB-lite"/>
    </source>
</evidence>
<dbReference type="Proteomes" id="UP001500755">
    <property type="component" value="Unassembled WGS sequence"/>
</dbReference>
<reference evidence="4" key="1">
    <citation type="journal article" date="2019" name="Int. J. Syst. Evol. Microbiol.">
        <title>The Global Catalogue of Microorganisms (GCM) 10K type strain sequencing project: providing services to taxonomists for standard genome sequencing and annotation.</title>
        <authorList>
            <consortium name="The Broad Institute Genomics Platform"/>
            <consortium name="The Broad Institute Genome Sequencing Center for Infectious Disease"/>
            <person name="Wu L."/>
            <person name="Ma J."/>
        </authorList>
    </citation>
    <scope>NUCLEOTIDE SEQUENCE [LARGE SCALE GENOMIC DNA]</scope>
    <source>
        <strain evidence="4">JCM 14546</strain>
    </source>
</reference>
<keyword evidence="2" id="KW-0812">Transmembrane</keyword>
<feature type="transmembrane region" description="Helical" evidence="2">
    <location>
        <begin position="12"/>
        <end position="34"/>
    </location>
</feature>
<sequence length="165" mass="17037">MLAEHWRRLRGSWGRLLLLVVGGAIVLQVVISLVQSVNPWAYSAADAASAGGASAGGAAAEATIDPVTASGALLAVAVYATLGPLVMALIEDIVFRYTLLHRLYLPRVWLRVLLVVGGGILFGAMLLILVLRALGAVGRADRWAEPIGGPGPSPRGEPVALVSGA</sequence>
<feature type="region of interest" description="Disordered" evidence="1">
    <location>
        <begin position="146"/>
        <end position="165"/>
    </location>
</feature>
<evidence type="ECO:0000256" key="2">
    <source>
        <dbReference type="SAM" id="Phobius"/>
    </source>
</evidence>
<keyword evidence="2" id="KW-1133">Transmembrane helix</keyword>
<organism evidence="3 4">
    <name type="scientific">Brevibacterium samyangense</name>
    <dbReference type="NCBI Taxonomy" id="366888"/>
    <lineage>
        <taxon>Bacteria</taxon>
        <taxon>Bacillati</taxon>
        <taxon>Actinomycetota</taxon>
        <taxon>Actinomycetes</taxon>
        <taxon>Micrococcales</taxon>
        <taxon>Brevibacteriaceae</taxon>
        <taxon>Brevibacterium</taxon>
    </lineage>
</organism>
<keyword evidence="4" id="KW-1185">Reference proteome</keyword>
<comment type="caution">
    <text evidence="3">The sequence shown here is derived from an EMBL/GenBank/DDBJ whole genome shotgun (WGS) entry which is preliminary data.</text>
</comment>
<accession>A0ABP5ETM9</accession>
<gene>
    <name evidence="3" type="ORF">GCM10009755_17360</name>
</gene>
<dbReference type="RefSeq" id="WP_344308834.1">
    <property type="nucleotide sequence ID" value="NZ_BAAANO010000015.1"/>
</dbReference>